<comment type="caution">
    <text evidence="2">The sequence shown here is derived from an EMBL/GenBank/DDBJ whole genome shotgun (WGS) entry which is preliminary data.</text>
</comment>
<reference evidence="2 3" key="1">
    <citation type="submission" date="2013-08" db="EMBL/GenBank/DDBJ databases">
        <authorList>
            <person name="Weinstock G."/>
            <person name="Sodergren E."/>
            <person name="Wylie T."/>
            <person name="Fulton L."/>
            <person name="Fulton R."/>
            <person name="Fronick C."/>
            <person name="O'Laughlin M."/>
            <person name="Godfrey J."/>
            <person name="Miner T."/>
            <person name="Herter B."/>
            <person name="Appelbaum E."/>
            <person name="Cordes M."/>
            <person name="Lek S."/>
            <person name="Wollam A."/>
            <person name="Pepin K.H."/>
            <person name="Palsikar V.B."/>
            <person name="Mitreva M."/>
            <person name="Wilson R.K."/>
        </authorList>
    </citation>
    <scope>NUCLEOTIDE SEQUENCE [LARGE SCALE GENOMIC DNA]</scope>
    <source>
        <strain evidence="2 3">ATCC 15930</strain>
    </source>
</reference>
<evidence type="ECO:0000313" key="2">
    <source>
        <dbReference type="EMBL" id="KDR51119.1"/>
    </source>
</evidence>
<organism evidence="2 3">
    <name type="scientific">Hoylesella loescheii DSM 19665 = JCM 12249 = ATCC 15930</name>
    <dbReference type="NCBI Taxonomy" id="1122985"/>
    <lineage>
        <taxon>Bacteria</taxon>
        <taxon>Pseudomonadati</taxon>
        <taxon>Bacteroidota</taxon>
        <taxon>Bacteroidia</taxon>
        <taxon>Bacteroidales</taxon>
        <taxon>Prevotellaceae</taxon>
        <taxon>Hoylesella</taxon>
    </lineage>
</organism>
<keyword evidence="1" id="KW-1133">Transmembrane helix</keyword>
<name>A0A069QGI5_HOYLO</name>
<dbReference type="EMBL" id="JNGW01000121">
    <property type="protein sequence ID" value="KDR51119.1"/>
    <property type="molecule type" value="Genomic_DNA"/>
</dbReference>
<keyword evidence="3" id="KW-1185">Reference proteome</keyword>
<gene>
    <name evidence="2" type="ORF">HMPREF1991_02831</name>
</gene>
<feature type="transmembrane region" description="Helical" evidence="1">
    <location>
        <begin position="35"/>
        <end position="52"/>
    </location>
</feature>
<keyword evidence="1" id="KW-0472">Membrane</keyword>
<keyword evidence="1" id="KW-0812">Transmembrane</keyword>
<proteinExistence type="predicted"/>
<sequence>MQAHGNRPKKGGDPMMKSPPVVFNLIIRKGGKPRLSVCGWLFLAVFLLLVALV</sequence>
<protein>
    <submittedName>
        <fullName evidence="2">Uncharacterized protein</fullName>
    </submittedName>
</protein>
<dbReference type="Proteomes" id="UP000027442">
    <property type="component" value="Unassembled WGS sequence"/>
</dbReference>
<evidence type="ECO:0000256" key="1">
    <source>
        <dbReference type="SAM" id="Phobius"/>
    </source>
</evidence>
<dbReference type="AlphaFoldDB" id="A0A069QGI5"/>
<evidence type="ECO:0000313" key="3">
    <source>
        <dbReference type="Proteomes" id="UP000027442"/>
    </source>
</evidence>
<dbReference type="HOGENOM" id="CLU_3064767_0_0_10"/>
<accession>A0A069QGI5</accession>